<protein>
    <recommendedName>
        <fullName evidence="7">Major facilitator superfamily (MFS) profile domain-containing protein</fullName>
    </recommendedName>
</protein>
<dbReference type="EMBL" id="BARS01016125">
    <property type="protein sequence ID" value="GAF97971.1"/>
    <property type="molecule type" value="Genomic_DNA"/>
</dbReference>
<evidence type="ECO:0000256" key="4">
    <source>
        <dbReference type="ARBA" id="ARBA00022989"/>
    </source>
</evidence>
<dbReference type="GO" id="GO:0022857">
    <property type="term" value="F:transmembrane transporter activity"/>
    <property type="evidence" value="ECO:0007669"/>
    <property type="project" value="InterPro"/>
</dbReference>
<sequence>MNSGPEAAAEKRAALLVATLASFITPFMGSSINIALPAIGDEFSIDAIVVGWVVTSYLLAAAMVLVPFGKLAD</sequence>
<organism evidence="8">
    <name type="scientific">marine sediment metagenome</name>
    <dbReference type="NCBI Taxonomy" id="412755"/>
    <lineage>
        <taxon>unclassified sequences</taxon>
        <taxon>metagenomes</taxon>
        <taxon>ecological metagenomes</taxon>
    </lineage>
</organism>
<dbReference type="Gene3D" id="1.20.1250.20">
    <property type="entry name" value="MFS general substrate transporter like domains"/>
    <property type="match status" value="1"/>
</dbReference>
<dbReference type="SUPFAM" id="SSF103473">
    <property type="entry name" value="MFS general substrate transporter"/>
    <property type="match status" value="1"/>
</dbReference>
<evidence type="ECO:0000256" key="5">
    <source>
        <dbReference type="ARBA" id="ARBA00023136"/>
    </source>
</evidence>
<dbReference type="GO" id="GO:0016020">
    <property type="term" value="C:membrane"/>
    <property type="evidence" value="ECO:0007669"/>
    <property type="project" value="UniProtKB-SubCell"/>
</dbReference>
<dbReference type="InterPro" id="IPR020846">
    <property type="entry name" value="MFS_dom"/>
</dbReference>
<dbReference type="PANTHER" id="PTHR42718:SF9">
    <property type="entry name" value="MAJOR FACILITATOR SUPERFAMILY MULTIDRUG TRANSPORTER MFSC"/>
    <property type="match status" value="1"/>
</dbReference>
<evidence type="ECO:0000259" key="7">
    <source>
        <dbReference type="PROSITE" id="PS50850"/>
    </source>
</evidence>
<reference evidence="8" key="1">
    <citation type="journal article" date="2014" name="Front. Microbiol.">
        <title>High frequency of phylogenetically diverse reductive dehalogenase-homologous genes in deep subseafloor sedimentary metagenomes.</title>
        <authorList>
            <person name="Kawai M."/>
            <person name="Futagami T."/>
            <person name="Toyoda A."/>
            <person name="Takaki Y."/>
            <person name="Nishi S."/>
            <person name="Hori S."/>
            <person name="Arai W."/>
            <person name="Tsubouchi T."/>
            <person name="Morono Y."/>
            <person name="Uchiyama I."/>
            <person name="Ito T."/>
            <person name="Fujiyama A."/>
            <person name="Inagaki F."/>
            <person name="Takami H."/>
        </authorList>
    </citation>
    <scope>NUCLEOTIDE SEQUENCE</scope>
    <source>
        <strain evidence="8">Expedition CK06-06</strain>
    </source>
</reference>
<feature type="transmembrane region" description="Helical" evidence="6">
    <location>
        <begin position="47"/>
        <end position="68"/>
    </location>
</feature>
<gene>
    <name evidence="8" type="ORF">S01H1_26592</name>
</gene>
<dbReference type="PROSITE" id="PS50850">
    <property type="entry name" value="MFS"/>
    <property type="match status" value="1"/>
</dbReference>
<evidence type="ECO:0000256" key="6">
    <source>
        <dbReference type="SAM" id="Phobius"/>
    </source>
</evidence>
<feature type="domain" description="Major facilitator superfamily (MFS) profile" evidence="7">
    <location>
        <begin position="14"/>
        <end position="73"/>
    </location>
</feature>
<dbReference type="PANTHER" id="PTHR42718">
    <property type="entry name" value="MAJOR FACILITATOR SUPERFAMILY MULTIDRUG TRANSPORTER MFSC"/>
    <property type="match status" value="1"/>
</dbReference>
<comment type="subcellular location">
    <subcellularLocation>
        <location evidence="1">Membrane</location>
        <topology evidence="1">Multi-pass membrane protein</topology>
    </subcellularLocation>
</comment>
<accession>X0UFB3</accession>
<evidence type="ECO:0000256" key="1">
    <source>
        <dbReference type="ARBA" id="ARBA00004141"/>
    </source>
</evidence>
<evidence type="ECO:0000256" key="2">
    <source>
        <dbReference type="ARBA" id="ARBA00022448"/>
    </source>
</evidence>
<evidence type="ECO:0000313" key="8">
    <source>
        <dbReference type="EMBL" id="GAF97971.1"/>
    </source>
</evidence>
<evidence type="ECO:0000256" key="3">
    <source>
        <dbReference type="ARBA" id="ARBA00022692"/>
    </source>
</evidence>
<keyword evidence="3 6" id="KW-0812">Transmembrane</keyword>
<comment type="caution">
    <text evidence="8">The sequence shown here is derived from an EMBL/GenBank/DDBJ whole genome shotgun (WGS) entry which is preliminary data.</text>
</comment>
<keyword evidence="2" id="KW-0813">Transport</keyword>
<keyword evidence="4 6" id="KW-1133">Transmembrane helix</keyword>
<name>X0UFB3_9ZZZZ</name>
<keyword evidence="5 6" id="KW-0472">Membrane</keyword>
<dbReference type="AlphaFoldDB" id="X0UFB3"/>
<proteinExistence type="predicted"/>
<feature type="non-terminal residue" evidence="8">
    <location>
        <position position="73"/>
    </location>
</feature>
<dbReference type="InterPro" id="IPR036259">
    <property type="entry name" value="MFS_trans_sf"/>
</dbReference>